<dbReference type="eggNOG" id="KOG1721">
    <property type="taxonomic scope" value="Eukaryota"/>
</dbReference>
<dbReference type="VEuPathDB" id="VectorBase:MDOA006641"/>
<evidence type="ECO:0000256" key="1">
    <source>
        <dbReference type="ARBA" id="ARBA00022723"/>
    </source>
</evidence>
<feature type="domain" description="C2H2-type" evidence="7">
    <location>
        <begin position="601"/>
        <end position="628"/>
    </location>
</feature>
<keyword evidence="3 5" id="KW-0863">Zinc-finger</keyword>
<name>A0A1I8MMX5_MUSDO</name>
<feature type="domain" description="MADF" evidence="8">
    <location>
        <begin position="211"/>
        <end position="302"/>
    </location>
</feature>
<evidence type="ECO:0000259" key="7">
    <source>
        <dbReference type="PROSITE" id="PS50157"/>
    </source>
</evidence>
<dbReference type="KEGG" id="mde:101889702"/>
<dbReference type="RefSeq" id="XP_005184031.2">
    <property type="nucleotide sequence ID" value="XM_005183974.4"/>
</dbReference>
<sequence>MSVLAYPPTNDEEILRRCTKQCGIITSTEDQQYFALECTSCQERFLYFDAFIEHIQTKHDTSCNSEGRPRKRRHDEDENEDLTDDHPPILEPPVVMIKEEKYDLGDNDDDEARIDNEPLFNNDDDYADGYYGGVKKEQIDPDLSMGGGDSSYMADTSYMSDSFPGYNEDYEDGEEGGDDVNYDDMVEESLLDSSAGPGVTNHIKDRRMIQFLIEAYRRNNFLWDHHHPQFRDRVKRGQFLEWINAEFKRRFNLVLAKDAVTRKWDNLRTVYKRECNRMALERTNVSTLWYFKELFFLNRMYGGNQKMSDAIIKETIYRRRFSALWNDISTNKLIELLKNYPCFYDKYHIDYRSKEKRGEALQRMVKDLAPFIDVTSIQISKRISQLRFDYSKQKQERIMCDMAGRSFTPNYTYYETMSFMDGDIAPFKCDHCPMILNSPRELDTHLLSHQHKAESQNMNSSGAANQSGGFNGVSNYYCPICQLCFTDLEQLNRHKQQHPQLKEVKYHCDLCTASFREKSNYDEHMRRHNDELLLPDLNLITPADSNDEVITGDNSPYHSTSEDSIKSPKKHKCTYPMCTREFTTRSKLNEHAKLHYSDEVYPCDVCGKSFRSMKNLQNHKQIHDAVKKYVCKVCGSAFAQAAGLYLHRRRHNRPE</sequence>
<dbReference type="VEuPathDB" id="VectorBase:MDOMA2_015678"/>
<evidence type="ECO:0000313" key="9">
    <source>
        <dbReference type="EnsemblMetazoa" id="MDOA006641-PA"/>
    </source>
</evidence>
<dbReference type="InterPro" id="IPR006578">
    <property type="entry name" value="MADF-dom"/>
</dbReference>
<feature type="domain" description="MADF" evidence="8">
    <location>
        <begin position="332"/>
        <end position="425"/>
    </location>
</feature>
<evidence type="ECO:0000256" key="2">
    <source>
        <dbReference type="ARBA" id="ARBA00022737"/>
    </source>
</evidence>
<dbReference type="SUPFAM" id="SSF57667">
    <property type="entry name" value="beta-beta-alpha zinc fingers"/>
    <property type="match status" value="4"/>
</dbReference>
<dbReference type="PROSITE" id="PS00028">
    <property type="entry name" value="ZINC_FINGER_C2H2_1"/>
    <property type="match status" value="7"/>
</dbReference>
<evidence type="ECO:0000256" key="4">
    <source>
        <dbReference type="ARBA" id="ARBA00022833"/>
    </source>
</evidence>
<dbReference type="SMART" id="SM00595">
    <property type="entry name" value="MADF"/>
    <property type="match status" value="2"/>
</dbReference>
<gene>
    <name evidence="9" type="primary">101889702</name>
</gene>
<dbReference type="InterPro" id="IPR050758">
    <property type="entry name" value="Znf_C2H2-type"/>
</dbReference>
<dbReference type="GO" id="GO:0005634">
    <property type="term" value="C:nucleus"/>
    <property type="evidence" value="ECO:0007669"/>
    <property type="project" value="UniProtKB-ARBA"/>
</dbReference>
<feature type="domain" description="C2H2-type" evidence="7">
    <location>
        <begin position="571"/>
        <end position="600"/>
    </location>
</feature>
<evidence type="ECO:0000256" key="6">
    <source>
        <dbReference type="SAM" id="MobiDB-lite"/>
    </source>
</evidence>
<evidence type="ECO:0000256" key="3">
    <source>
        <dbReference type="ARBA" id="ARBA00022771"/>
    </source>
</evidence>
<keyword evidence="4" id="KW-0862">Zinc</keyword>
<dbReference type="OrthoDB" id="427030at2759"/>
<dbReference type="EnsemblMetazoa" id="MDOA006641-RA">
    <property type="protein sequence ID" value="MDOA006641-PA"/>
    <property type="gene ID" value="MDOA006641"/>
</dbReference>
<dbReference type="Pfam" id="PF10545">
    <property type="entry name" value="MADF_DNA_bdg"/>
    <property type="match status" value="2"/>
</dbReference>
<accession>A0A1I8MMX5</accession>
<keyword evidence="2" id="KW-0677">Repeat</keyword>
<evidence type="ECO:0008006" key="10">
    <source>
        <dbReference type="Google" id="ProtNLM"/>
    </source>
</evidence>
<protein>
    <recommendedName>
        <fullName evidence="10">Zinc finger, C2H2 type</fullName>
    </recommendedName>
</protein>
<dbReference type="InterPro" id="IPR013087">
    <property type="entry name" value="Znf_C2H2_type"/>
</dbReference>
<organism evidence="9">
    <name type="scientific">Musca domestica</name>
    <name type="common">House fly</name>
    <dbReference type="NCBI Taxonomy" id="7370"/>
    <lineage>
        <taxon>Eukaryota</taxon>
        <taxon>Metazoa</taxon>
        <taxon>Ecdysozoa</taxon>
        <taxon>Arthropoda</taxon>
        <taxon>Hexapoda</taxon>
        <taxon>Insecta</taxon>
        <taxon>Pterygota</taxon>
        <taxon>Neoptera</taxon>
        <taxon>Endopterygota</taxon>
        <taxon>Diptera</taxon>
        <taxon>Brachycera</taxon>
        <taxon>Muscomorpha</taxon>
        <taxon>Muscoidea</taxon>
        <taxon>Muscidae</taxon>
        <taxon>Musca</taxon>
    </lineage>
</organism>
<feature type="domain" description="C2H2-type" evidence="7">
    <location>
        <begin position="476"/>
        <end position="503"/>
    </location>
</feature>
<evidence type="ECO:0000256" key="5">
    <source>
        <dbReference type="PROSITE-ProRule" id="PRU00042"/>
    </source>
</evidence>
<dbReference type="PROSITE" id="PS51029">
    <property type="entry name" value="MADF"/>
    <property type="match status" value="2"/>
</dbReference>
<dbReference type="PANTHER" id="PTHR23234:SF10">
    <property type="entry name" value="RIKEN CDNA 6720489N17 GENE-RELATED"/>
    <property type="match status" value="1"/>
</dbReference>
<keyword evidence="1" id="KW-0479">Metal-binding</keyword>
<proteinExistence type="predicted"/>
<feature type="domain" description="C2H2-type" evidence="7">
    <location>
        <begin position="506"/>
        <end position="533"/>
    </location>
</feature>
<dbReference type="Pfam" id="PF00096">
    <property type="entry name" value="zf-C2H2"/>
    <property type="match status" value="4"/>
</dbReference>
<dbReference type="PANTHER" id="PTHR23234">
    <property type="entry name" value="ZNF44 PROTEIN"/>
    <property type="match status" value="1"/>
</dbReference>
<dbReference type="FunFam" id="3.30.160.60:FF:000446">
    <property type="entry name" value="Zinc finger protein"/>
    <property type="match status" value="1"/>
</dbReference>
<evidence type="ECO:0000259" key="8">
    <source>
        <dbReference type="PROSITE" id="PS51029"/>
    </source>
</evidence>
<dbReference type="Gene3D" id="3.30.160.60">
    <property type="entry name" value="Classic Zinc Finger"/>
    <property type="match status" value="4"/>
</dbReference>
<dbReference type="GO" id="GO:0008270">
    <property type="term" value="F:zinc ion binding"/>
    <property type="evidence" value="ECO:0007669"/>
    <property type="project" value="UniProtKB-KW"/>
</dbReference>
<dbReference type="AlphaFoldDB" id="A0A1I8MMX5"/>
<feature type="domain" description="C2H2-type" evidence="7">
    <location>
        <begin position="629"/>
        <end position="655"/>
    </location>
</feature>
<dbReference type="SMART" id="SM00355">
    <property type="entry name" value="ZnF_C2H2"/>
    <property type="match status" value="7"/>
</dbReference>
<reference evidence="9" key="1">
    <citation type="submission" date="2020-05" db="UniProtKB">
        <authorList>
            <consortium name="EnsemblMetazoa"/>
        </authorList>
    </citation>
    <scope>IDENTIFICATION</scope>
    <source>
        <strain evidence="9">Aabys</strain>
    </source>
</reference>
<feature type="region of interest" description="Disordered" evidence="6">
    <location>
        <begin position="59"/>
        <end position="92"/>
    </location>
</feature>
<dbReference type="PROSITE" id="PS50157">
    <property type="entry name" value="ZINC_FINGER_C2H2_2"/>
    <property type="match status" value="5"/>
</dbReference>
<dbReference type="InterPro" id="IPR036236">
    <property type="entry name" value="Znf_C2H2_sf"/>
</dbReference>